<keyword evidence="4" id="KW-1185">Reference proteome</keyword>
<evidence type="ECO:0000313" key="3">
    <source>
        <dbReference type="EMBL" id="CAJ0584913.1"/>
    </source>
</evidence>
<keyword evidence="2" id="KW-0812">Transmembrane</keyword>
<accession>A0AA36G9C1</accession>
<keyword evidence="2" id="KW-1133">Transmembrane helix</keyword>
<gene>
    <name evidence="3" type="ORF">MSPICULIGERA_LOCUS22948</name>
</gene>
<evidence type="ECO:0000256" key="1">
    <source>
        <dbReference type="SAM" id="MobiDB-lite"/>
    </source>
</evidence>
<dbReference type="CDD" id="cd12087">
    <property type="entry name" value="TM_EGFR-like"/>
    <property type="match status" value="1"/>
</dbReference>
<dbReference type="EMBL" id="CATQJA010002701">
    <property type="protein sequence ID" value="CAJ0584913.1"/>
    <property type="molecule type" value="Genomic_DNA"/>
</dbReference>
<feature type="region of interest" description="Disordered" evidence="1">
    <location>
        <begin position="215"/>
        <end position="234"/>
    </location>
</feature>
<keyword evidence="2" id="KW-0472">Membrane</keyword>
<dbReference type="AlphaFoldDB" id="A0AA36G9C1"/>
<feature type="non-terminal residue" evidence="3">
    <location>
        <position position="270"/>
    </location>
</feature>
<feature type="compositionally biased region" description="Basic and acidic residues" evidence="1">
    <location>
        <begin position="82"/>
        <end position="102"/>
    </location>
</feature>
<feature type="region of interest" description="Disordered" evidence="1">
    <location>
        <begin position="22"/>
        <end position="42"/>
    </location>
</feature>
<dbReference type="Proteomes" id="UP001177023">
    <property type="component" value="Unassembled WGS sequence"/>
</dbReference>
<comment type="caution">
    <text evidence="3">The sequence shown here is derived from an EMBL/GenBank/DDBJ whole genome shotgun (WGS) entry which is preliminary data.</text>
</comment>
<feature type="transmembrane region" description="Helical" evidence="2">
    <location>
        <begin position="52"/>
        <end position="74"/>
    </location>
</feature>
<evidence type="ECO:0000313" key="4">
    <source>
        <dbReference type="Proteomes" id="UP001177023"/>
    </source>
</evidence>
<name>A0AA36G9C1_9BILA</name>
<feature type="region of interest" description="Disordered" evidence="1">
    <location>
        <begin position="81"/>
        <end position="152"/>
    </location>
</feature>
<evidence type="ECO:0000256" key="2">
    <source>
        <dbReference type="SAM" id="Phobius"/>
    </source>
</evidence>
<feature type="compositionally biased region" description="Basic and acidic residues" evidence="1">
    <location>
        <begin position="126"/>
        <end position="151"/>
    </location>
</feature>
<reference evidence="3" key="1">
    <citation type="submission" date="2023-06" db="EMBL/GenBank/DDBJ databases">
        <authorList>
            <person name="Delattre M."/>
        </authorList>
    </citation>
    <scope>NUCLEOTIDE SEQUENCE</scope>
    <source>
        <strain evidence="3">AF72</strain>
    </source>
</reference>
<sequence length="270" mass="30546">MQRLRFHNHPNSRIGGVVAVSSLDPSASSSPPPASSNGTESGGLIEFGQETISIIAIVGVCVFLAVANLIVWLCGCRRHSKRNEEERQDRQNERDRFDDKQTKHGGSTAQLNKNKKKVADKPSIVKRAETGKNEKSAEEGSQRKLETKFNSEETIEEFESRVREQFSSQKVLEEIREEHHDHDNPKTPRPRSVSVELMDEAVEPASLTVEVEQRLPKPKGSRDRLEELRRTEKAPFHRNDSKVNVFNADHRIEEIDLNPALNNSINLETI</sequence>
<protein>
    <submittedName>
        <fullName evidence="3">Uncharacterized protein</fullName>
    </submittedName>
</protein>
<proteinExistence type="predicted"/>
<organism evidence="3 4">
    <name type="scientific">Mesorhabditis spiculigera</name>
    <dbReference type="NCBI Taxonomy" id="96644"/>
    <lineage>
        <taxon>Eukaryota</taxon>
        <taxon>Metazoa</taxon>
        <taxon>Ecdysozoa</taxon>
        <taxon>Nematoda</taxon>
        <taxon>Chromadorea</taxon>
        <taxon>Rhabditida</taxon>
        <taxon>Rhabditina</taxon>
        <taxon>Rhabditomorpha</taxon>
        <taxon>Rhabditoidea</taxon>
        <taxon>Rhabditidae</taxon>
        <taxon>Mesorhabditinae</taxon>
        <taxon>Mesorhabditis</taxon>
    </lineage>
</organism>